<accession>A0A6C0J708</accession>
<evidence type="ECO:0000259" key="2">
    <source>
        <dbReference type="Pfam" id="PF16903"/>
    </source>
</evidence>
<dbReference type="Gene3D" id="2.70.9.20">
    <property type="entry name" value="Major capsid protein Vp54"/>
    <property type="match status" value="1"/>
</dbReference>
<name>A0A6C0J708_9ZZZZ</name>
<dbReference type="Pfam" id="PF16903">
    <property type="entry name" value="Capsid_N"/>
    <property type="match status" value="1"/>
</dbReference>
<feature type="domain" description="Major capsid protein C-terminal" evidence="1">
    <location>
        <begin position="253"/>
        <end position="496"/>
    </location>
</feature>
<dbReference type="InterPro" id="IPR016112">
    <property type="entry name" value="VP_dsDNA_II"/>
</dbReference>
<dbReference type="Pfam" id="PF04451">
    <property type="entry name" value="Capsid_NCLDV"/>
    <property type="match status" value="1"/>
</dbReference>
<dbReference type="SUPFAM" id="SSF49749">
    <property type="entry name" value="Group II dsDNA viruses VP"/>
    <property type="match status" value="2"/>
</dbReference>
<dbReference type="InterPro" id="IPR007542">
    <property type="entry name" value="MCP_C"/>
</dbReference>
<proteinExistence type="predicted"/>
<dbReference type="GO" id="GO:0005198">
    <property type="term" value="F:structural molecule activity"/>
    <property type="evidence" value="ECO:0007669"/>
    <property type="project" value="InterPro"/>
</dbReference>
<protein>
    <recommendedName>
        <fullName evidence="4">Major capsid protein N-terminal domain-containing protein</fullName>
    </recommendedName>
</protein>
<evidence type="ECO:0008006" key="4">
    <source>
        <dbReference type="Google" id="ProtNLM"/>
    </source>
</evidence>
<dbReference type="AlphaFoldDB" id="A0A6C0J708"/>
<organism evidence="3">
    <name type="scientific">viral metagenome</name>
    <dbReference type="NCBI Taxonomy" id="1070528"/>
    <lineage>
        <taxon>unclassified sequences</taxon>
        <taxon>metagenomes</taxon>
        <taxon>organismal metagenomes</taxon>
    </lineage>
</organism>
<sequence>MTGGLLQLVAYGAQDIYLTGNPLITYFKTIYRRHTNFAIQSTEQSFQSAPGFGKSVTSIISKDGDLIAGAYIQTTLPDLPTSSTDNTDYYVRWTDDVGHHLIHYIDLEMSGQRIDRQYGDWMEIWAQLTLTVGQQKGYREMIGQDPYGPLGLNSGLQRDRDLSENPITGRTIYIPLQFWFCRNIGLALPLIALQYCEVKITIKFRTAEELISSFDVNYDSLNNTGYLASTFDDLDDLTGTSLWIDYILLDTEERRRFAQISHEYLIEQVQCSNTTLIAGDSVNTRTVSIDLPFEHPVKELVWVCQYSSAVSGGHVQWSNYTDRSALNYRHLTTNILDLDNLGKISYDIDTVTAYTTSTSSRNLQAATSNSYTKPTRSENPCISATLIFNGNQRFSTQSGTYFNKYVPVARHTSAPRSPGINVYSFSINPEEHQPSGTCNFSRLHDAKLNITVSTGINHNITAANNVVASNFRGSSTHIRVYATNYNILRIMSGLGGLAYRT</sequence>
<feature type="domain" description="Major capsid protein N-terminal" evidence="2">
    <location>
        <begin position="25"/>
        <end position="250"/>
    </location>
</feature>
<dbReference type="InterPro" id="IPR038519">
    <property type="entry name" value="MCP_C_sf"/>
</dbReference>
<dbReference type="Gene3D" id="2.70.9.10">
    <property type="entry name" value="Adenovirus Type 2 Hexon, domain 4"/>
    <property type="match status" value="1"/>
</dbReference>
<reference evidence="3" key="1">
    <citation type="journal article" date="2020" name="Nature">
        <title>Giant virus diversity and host interactions through global metagenomics.</title>
        <authorList>
            <person name="Schulz F."/>
            <person name="Roux S."/>
            <person name="Paez-Espino D."/>
            <person name="Jungbluth S."/>
            <person name="Walsh D.A."/>
            <person name="Denef V.J."/>
            <person name="McMahon K.D."/>
            <person name="Konstantinidis K.T."/>
            <person name="Eloe-Fadrosh E.A."/>
            <person name="Kyrpides N.C."/>
            <person name="Woyke T."/>
        </authorList>
    </citation>
    <scope>NUCLEOTIDE SEQUENCE</scope>
    <source>
        <strain evidence="3">GVMAG-M-3300025860-20</strain>
    </source>
</reference>
<evidence type="ECO:0000313" key="3">
    <source>
        <dbReference type="EMBL" id="QHU00377.1"/>
    </source>
</evidence>
<evidence type="ECO:0000259" key="1">
    <source>
        <dbReference type="Pfam" id="PF04451"/>
    </source>
</evidence>
<dbReference type="InterPro" id="IPR031654">
    <property type="entry name" value="Capsid_N"/>
</dbReference>
<dbReference type="EMBL" id="MN740327">
    <property type="protein sequence ID" value="QHU00377.1"/>
    <property type="molecule type" value="Genomic_DNA"/>
</dbReference>